<comment type="caution">
    <text evidence="8">The sequence shown here is derived from an EMBL/GenBank/DDBJ whole genome shotgun (WGS) entry which is preliminary data.</text>
</comment>
<evidence type="ECO:0000256" key="5">
    <source>
        <dbReference type="ARBA" id="ARBA00022840"/>
    </source>
</evidence>
<dbReference type="AlphaFoldDB" id="A0A4Y4DNY2"/>
<dbReference type="InterPro" id="IPR008266">
    <property type="entry name" value="Tyr_kinase_AS"/>
</dbReference>
<dbReference type="GO" id="GO:0004674">
    <property type="term" value="F:protein serine/threonine kinase activity"/>
    <property type="evidence" value="ECO:0007669"/>
    <property type="project" value="UniProtKB-KW"/>
</dbReference>
<keyword evidence="1" id="KW-0723">Serine/threonine-protein kinase</keyword>
<dbReference type="InterPro" id="IPR000719">
    <property type="entry name" value="Prot_kinase_dom"/>
</dbReference>
<dbReference type="InterPro" id="IPR011009">
    <property type="entry name" value="Kinase-like_dom_sf"/>
</dbReference>
<keyword evidence="2" id="KW-0808">Transferase</keyword>
<feature type="domain" description="Protein kinase" evidence="7">
    <location>
        <begin position="1"/>
        <end position="194"/>
    </location>
</feature>
<evidence type="ECO:0000313" key="8">
    <source>
        <dbReference type="EMBL" id="GED07022.1"/>
    </source>
</evidence>
<feature type="region of interest" description="Disordered" evidence="6">
    <location>
        <begin position="221"/>
        <end position="248"/>
    </location>
</feature>
<name>A0A4Y4DNY2_GLUUR</name>
<feature type="compositionally biased region" description="Basic residues" evidence="6">
    <location>
        <begin position="224"/>
        <end position="235"/>
    </location>
</feature>
<dbReference type="PANTHER" id="PTHR24345:SF0">
    <property type="entry name" value="CELL CYCLE SERINE_THREONINE-PROTEIN KINASE CDC5_MSD2"/>
    <property type="match status" value="1"/>
</dbReference>
<evidence type="ECO:0000256" key="1">
    <source>
        <dbReference type="ARBA" id="ARBA00022527"/>
    </source>
</evidence>
<dbReference type="EMBL" id="BJNY01000015">
    <property type="protein sequence ID" value="GED07022.1"/>
    <property type="molecule type" value="Genomic_DNA"/>
</dbReference>
<keyword evidence="5" id="KW-0067">ATP-binding</keyword>
<protein>
    <recommendedName>
        <fullName evidence="7">Protein kinase domain-containing protein</fullName>
    </recommendedName>
</protein>
<keyword evidence="3" id="KW-0547">Nucleotide-binding</keyword>
<dbReference type="Gene3D" id="1.10.510.10">
    <property type="entry name" value="Transferase(Phosphotransferase) domain 1"/>
    <property type="match status" value="1"/>
</dbReference>
<dbReference type="Proteomes" id="UP000316612">
    <property type="component" value="Unassembled WGS sequence"/>
</dbReference>
<dbReference type="GO" id="GO:0005524">
    <property type="term" value="F:ATP binding"/>
    <property type="evidence" value="ECO:0007669"/>
    <property type="project" value="UniProtKB-KW"/>
</dbReference>
<sequence>MQENVGLKQKYVVDFYGMLSTDFGEGLLMEYCPGGSLASLVRQRSAVSLGEAVTALAPIAQTISGLHAGGIRHGDISPENILLTASGMPKIIDFQESALAAQSTQPAGTPGFIAPEVFSGAPEASVGEQDVFALGACLWFLLSGNPPEETICRPPVRLKFPDVPEIIQCLIADSLCDDPYERPTAEQFARTLFSSTQAKPIHWEGCIDTETNHLMETIHPVQASKKRRHEAKRRREGTQAEPGWQGHALHRTPGARRIAASVLIAAGVVAASFFGVSLLSSGQQAQSPAVAAEPSMQEPCRIKDVAQVPACAMESDTVISSFVRLSNQRDQAINSSDSKALSRIYAKGSEQLVRDQKTVEDLGKLGLHIQGLHTSLQDLHVVARGQGDEVVLGARSSMSGYTYADKSGKVRHEVEAGDEEWIKVQVKLVDGQWRLGNVISRQK</sequence>
<evidence type="ECO:0000256" key="6">
    <source>
        <dbReference type="SAM" id="MobiDB-lite"/>
    </source>
</evidence>
<reference evidence="8 9" key="1">
    <citation type="submission" date="2019-06" db="EMBL/GenBank/DDBJ databases">
        <title>Whole genome shotgun sequence of Glutamicibacter uratoxydans NBRC 15515.</title>
        <authorList>
            <person name="Hosoyama A."/>
            <person name="Uohara A."/>
            <person name="Ohji S."/>
            <person name="Ichikawa N."/>
        </authorList>
    </citation>
    <scope>NUCLEOTIDE SEQUENCE [LARGE SCALE GENOMIC DNA]</scope>
    <source>
        <strain evidence="8 9">NBRC 15515</strain>
    </source>
</reference>
<dbReference type="Pfam" id="PF00069">
    <property type="entry name" value="Pkinase"/>
    <property type="match status" value="1"/>
</dbReference>
<evidence type="ECO:0000259" key="7">
    <source>
        <dbReference type="PROSITE" id="PS50011"/>
    </source>
</evidence>
<evidence type="ECO:0000256" key="2">
    <source>
        <dbReference type="ARBA" id="ARBA00022679"/>
    </source>
</evidence>
<gene>
    <name evidence="8" type="ORF">AUR04nite_25540</name>
</gene>
<dbReference type="PROSITE" id="PS00109">
    <property type="entry name" value="PROTEIN_KINASE_TYR"/>
    <property type="match status" value="1"/>
</dbReference>
<proteinExistence type="predicted"/>
<dbReference type="PANTHER" id="PTHR24345">
    <property type="entry name" value="SERINE/THREONINE-PROTEIN KINASE PLK"/>
    <property type="match status" value="1"/>
</dbReference>
<dbReference type="PROSITE" id="PS50011">
    <property type="entry name" value="PROTEIN_KINASE_DOM"/>
    <property type="match status" value="1"/>
</dbReference>
<dbReference type="SMART" id="SM00220">
    <property type="entry name" value="S_TKc"/>
    <property type="match status" value="1"/>
</dbReference>
<keyword evidence="4" id="KW-0418">Kinase</keyword>
<evidence type="ECO:0000313" key="9">
    <source>
        <dbReference type="Proteomes" id="UP000316612"/>
    </source>
</evidence>
<organism evidence="8 9">
    <name type="scientific">Glutamicibacter uratoxydans</name>
    <name type="common">Arthrobacter uratoxydans</name>
    <dbReference type="NCBI Taxonomy" id="43667"/>
    <lineage>
        <taxon>Bacteria</taxon>
        <taxon>Bacillati</taxon>
        <taxon>Actinomycetota</taxon>
        <taxon>Actinomycetes</taxon>
        <taxon>Micrococcales</taxon>
        <taxon>Micrococcaceae</taxon>
        <taxon>Glutamicibacter</taxon>
    </lineage>
</organism>
<evidence type="ECO:0000256" key="4">
    <source>
        <dbReference type="ARBA" id="ARBA00022777"/>
    </source>
</evidence>
<dbReference type="SUPFAM" id="SSF56112">
    <property type="entry name" value="Protein kinase-like (PK-like)"/>
    <property type="match status" value="1"/>
</dbReference>
<keyword evidence="9" id="KW-1185">Reference proteome</keyword>
<evidence type="ECO:0000256" key="3">
    <source>
        <dbReference type="ARBA" id="ARBA00022741"/>
    </source>
</evidence>
<accession>A0A4Y4DNY2</accession>